<evidence type="ECO:0008006" key="5">
    <source>
        <dbReference type="Google" id="ProtNLM"/>
    </source>
</evidence>
<gene>
    <name evidence="3" type="ORF">HW554_03180</name>
</gene>
<reference evidence="3 4" key="1">
    <citation type="submission" date="2020-05" db="EMBL/GenBank/DDBJ databases">
        <title>Hymenobacter terrestris sp. nov. and Hymenobacter lapidiphilus sp. nov., isolated from regoliths in Antarctica.</title>
        <authorList>
            <person name="Sedlacek I."/>
            <person name="Pantucek R."/>
            <person name="Zeman M."/>
            <person name="Holochova P."/>
            <person name="Kralova S."/>
            <person name="Stankova E."/>
            <person name="Sedo O."/>
            <person name="Micenkova L."/>
            <person name="Svec P."/>
            <person name="Gupta V."/>
            <person name="Sood U."/>
            <person name="Korpole U.S."/>
            <person name="Lal R."/>
        </authorList>
    </citation>
    <scope>NUCLEOTIDE SEQUENCE [LARGE SCALE GENOMIC DNA]</scope>
    <source>
        <strain evidence="3 4">P5342</strain>
    </source>
</reference>
<proteinExistence type="predicted"/>
<protein>
    <recommendedName>
        <fullName evidence="5">DUF4890 domain-containing protein</fullName>
    </recommendedName>
</protein>
<accession>A0A7Y7PLV9</accession>
<organism evidence="3 4">
    <name type="scientific">Hymenobacter lapidiphilus</name>
    <dbReference type="NCBI Taxonomy" id="2608003"/>
    <lineage>
        <taxon>Bacteria</taxon>
        <taxon>Pseudomonadati</taxon>
        <taxon>Bacteroidota</taxon>
        <taxon>Cytophagia</taxon>
        <taxon>Cytophagales</taxon>
        <taxon>Hymenobacteraceae</taxon>
        <taxon>Hymenobacter</taxon>
    </lineage>
</organism>
<feature type="region of interest" description="Disordered" evidence="1">
    <location>
        <begin position="30"/>
        <end position="159"/>
    </location>
</feature>
<feature type="compositionally biased region" description="Basic residues" evidence="1">
    <location>
        <begin position="42"/>
        <end position="51"/>
    </location>
</feature>
<feature type="compositionally biased region" description="Basic residues" evidence="1">
    <location>
        <begin position="147"/>
        <end position="159"/>
    </location>
</feature>
<evidence type="ECO:0000256" key="2">
    <source>
        <dbReference type="SAM" id="SignalP"/>
    </source>
</evidence>
<feature type="chain" id="PRO_5030529685" description="DUF4890 domain-containing protein" evidence="2">
    <location>
        <begin position="21"/>
        <end position="159"/>
    </location>
</feature>
<dbReference type="Proteomes" id="UP000565521">
    <property type="component" value="Unassembled WGS sequence"/>
</dbReference>
<keyword evidence="2" id="KW-0732">Signal</keyword>
<name>A0A7Y7PLV9_9BACT</name>
<keyword evidence="4" id="KW-1185">Reference proteome</keyword>
<feature type="signal peptide" evidence="2">
    <location>
        <begin position="1"/>
        <end position="20"/>
    </location>
</feature>
<dbReference type="EMBL" id="JABKAU010000004">
    <property type="protein sequence ID" value="NVO30199.1"/>
    <property type="molecule type" value="Genomic_DNA"/>
</dbReference>
<evidence type="ECO:0000313" key="3">
    <source>
        <dbReference type="EMBL" id="NVO30199.1"/>
    </source>
</evidence>
<evidence type="ECO:0000313" key="4">
    <source>
        <dbReference type="Proteomes" id="UP000565521"/>
    </source>
</evidence>
<sequence>MNKLLSLLALAAVTWATAPAARAQTAVLDGQTREETQARQSTQKKARKRGKASADDVANMQRRMNMNAAESKRDQQLEVLDARSGAGNSSLSRADGGYRQYDKGSGGFTVRKFKDKRVGAKPPKRGQTRQGGYVNPKGKPMTDKQRSNRNRSKKGFLFF</sequence>
<dbReference type="AlphaFoldDB" id="A0A7Y7PLV9"/>
<comment type="caution">
    <text evidence="3">The sequence shown here is derived from an EMBL/GenBank/DDBJ whole genome shotgun (WGS) entry which is preliminary data.</text>
</comment>
<evidence type="ECO:0000256" key="1">
    <source>
        <dbReference type="SAM" id="MobiDB-lite"/>
    </source>
</evidence>
<dbReference type="RefSeq" id="WP_176906906.1">
    <property type="nucleotide sequence ID" value="NZ_JABKAU010000004.1"/>
</dbReference>